<evidence type="ECO:0000313" key="7">
    <source>
        <dbReference type="Proteomes" id="UP000053342"/>
    </source>
</evidence>
<dbReference type="VEuPathDB" id="FungiDB:PV06_06019"/>
<evidence type="ECO:0000256" key="4">
    <source>
        <dbReference type="SAM" id="Phobius"/>
    </source>
</evidence>
<dbReference type="InterPro" id="IPR045242">
    <property type="entry name" value="Syntaxin"/>
</dbReference>
<dbReference type="GO" id="GO:0006886">
    <property type="term" value="P:intracellular protein transport"/>
    <property type="evidence" value="ECO:0007669"/>
    <property type="project" value="TreeGrafter"/>
</dbReference>
<protein>
    <recommendedName>
        <fullName evidence="5">t-SNARE coiled-coil homology domain-containing protein</fullName>
    </recommendedName>
</protein>
<dbReference type="Proteomes" id="UP000053342">
    <property type="component" value="Unassembled WGS sequence"/>
</dbReference>
<feature type="transmembrane region" description="Helical" evidence="4">
    <location>
        <begin position="313"/>
        <end position="334"/>
    </location>
</feature>
<dbReference type="SMART" id="SM00397">
    <property type="entry name" value="t_SNARE"/>
    <property type="match status" value="1"/>
</dbReference>
<dbReference type="GO" id="GO:0005886">
    <property type="term" value="C:plasma membrane"/>
    <property type="evidence" value="ECO:0007669"/>
    <property type="project" value="TreeGrafter"/>
</dbReference>
<dbReference type="GO" id="GO:0031201">
    <property type="term" value="C:SNARE complex"/>
    <property type="evidence" value="ECO:0007669"/>
    <property type="project" value="TreeGrafter"/>
</dbReference>
<dbReference type="AlphaFoldDB" id="A0A0D2ARD5"/>
<dbReference type="GeneID" id="27358093"/>
<gene>
    <name evidence="6" type="ORF">PV06_06019</name>
</gene>
<feature type="compositionally biased region" description="Gly residues" evidence="3">
    <location>
        <begin position="7"/>
        <end position="17"/>
    </location>
</feature>
<dbReference type="OrthoDB" id="10255013at2759"/>
<dbReference type="RefSeq" id="XP_016262687.1">
    <property type="nucleotide sequence ID" value="XM_016407083.1"/>
</dbReference>
<dbReference type="InterPro" id="IPR000727">
    <property type="entry name" value="T_SNARE_dom"/>
</dbReference>
<evidence type="ECO:0000256" key="1">
    <source>
        <dbReference type="ARBA" id="ARBA00009063"/>
    </source>
</evidence>
<dbReference type="Pfam" id="PF05739">
    <property type="entry name" value="SNARE"/>
    <property type="match status" value="1"/>
</dbReference>
<feature type="domain" description="T-SNARE coiled-coil homology" evidence="5">
    <location>
        <begin position="239"/>
        <end position="301"/>
    </location>
</feature>
<dbReference type="GO" id="GO:0012505">
    <property type="term" value="C:endomembrane system"/>
    <property type="evidence" value="ECO:0007669"/>
    <property type="project" value="TreeGrafter"/>
</dbReference>
<keyword evidence="7" id="KW-1185">Reference proteome</keyword>
<evidence type="ECO:0000256" key="3">
    <source>
        <dbReference type="SAM" id="MobiDB-lite"/>
    </source>
</evidence>
<feature type="coiled-coil region" evidence="2">
    <location>
        <begin position="249"/>
        <end position="311"/>
    </location>
</feature>
<dbReference type="GO" id="GO:0006906">
    <property type="term" value="P:vesicle fusion"/>
    <property type="evidence" value="ECO:0007669"/>
    <property type="project" value="TreeGrafter"/>
</dbReference>
<comment type="similarity">
    <text evidence="1">Belongs to the syntaxin family.</text>
</comment>
<dbReference type="PROSITE" id="PS50192">
    <property type="entry name" value="T_SNARE"/>
    <property type="match status" value="1"/>
</dbReference>
<feature type="region of interest" description="Disordered" evidence="3">
    <location>
        <begin position="1"/>
        <end position="62"/>
    </location>
</feature>
<reference evidence="6 7" key="1">
    <citation type="submission" date="2015-01" db="EMBL/GenBank/DDBJ databases">
        <title>The Genome Sequence of Exophiala oligosperma CBS72588.</title>
        <authorList>
            <consortium name="The Broad Institute Genomics Platform"/>
            <person name="Cuomo C."/>
            <person name="de Hoog S."/>
            <person name="Gorbushina A."/>
            <person name="Stielow B."/>
            <person name="Teixiera M."/>
            <person name="Abouelleil A."/>
            <person name="Chapman S.B."/>
            <person name="Priest M."/>
            <person name="Young S.K."/>
            <person name="Wortman J."/>
            <person name="Nusbaum C."/>
            <person name="Birren B."/>
        </authorList>
    </citation>
    <scope>NUCLEOTIDE SEQUENCE [LARGE SCALE GENOMIC DNA]</scope>
    <source>
        <strain evidence="6 7">CBS 72588</strain>
    </source>
</reference>
<evidence type="ECO:0000313" key="6">
    <source>
        <dbReference type="EMBL" id="KIW42471.1"/>
    </source>
</evidence>
<accession>A0A0D2ARD5</accession>
<evidence type="ECO:0000259" key="5">
    <source>
        <dbReference type="PROSITE" id="PS50192"/>
    </source>
</evidence>
<dbReference type="Gene3D" id="1.20.58.70">
    <property type="match status" value="1"/>
</dbReference>
<feature type="coiled-coil region" evidence="2">
    <location>
        <begin position="164"/>
        <end position="191"/>
    </location>
</feature>
<dbReference type="CDD" id="cd15849">
    <property type="entry name" value="SNARE_Sso1"/>
    <property type="match status" value="1"/>
</dbReference>
<dbReference type="EMBL" id="KN847336">
    <property type="protein sequence ID" value="KIW42471.1"/>
    <property type="molecule type" value="Genomic_DNA"/>
</dbReference>
<keyword evidence="4" id="KW-0472">Membrane</keyword>
<proteinExistence type="inferred from homology"/>
<dbReference type="SUPFAM" id="SSF47661">
    <property type="entry name" value="t-snare proteins"/>
    <property type="match status" value="1"/>
</dbReference>
<keyword evidence="2" id="KW-0175">Coiled coil</keyword>
<feature type="compositionally biased region" description="Low complexity" evidence="3">
    <location>
        <begin position="18"/>
        <end position="30"/>
    </location>
</feature>
<dbReference type="Pfam" id="PF00804">
    <property type="entry name" value="Syntaxin"/>
    <property type="match status" value="1"/>
</dbReference>
<organism evidence="6 7">
    <name type="scientific">Exophiala oligosperma</name>
    <dbReference type="NCBI Taxonomy" id="215243"/>
    <lineage>
        <taxon>Eukaryota</taxon>
        <taxon>Fungi</taxon>
        <taxon>Dikarya</taxon>
        <taxon>Ascomycota</taxon>
        <taxon>Pezizomycotina</taxon>
        <taxon>Eurotiomycetes</taxon>
        <taxon>Chaetothyriomycetidae</taxon>
        <taxon>Chaetothyriales</taxon>
        <taxon>Herpotrichiellaceae</taxon>
        <taxon>Exophiala</taxon>
    </lineage>
</organism>
<dbReference type="PANTHER" id="PTHR19957:SF380">
    <property type="entry name" value="SYNTAXIN FAMILY PROTEIN"/>
    <property type="match status" value="1"/>
</dbReference>
<dbReference type="GO" id="GO:0048278">
    <property type="term" value="P:vesicle docking"/>
    <property type="evidence" value="ECO:0007669"/>
    <property type="project" value="TreeGrafter"/>
</dbReference>
<dbReference type="PANTHER" id="PTHR19957">
    <property type="entry name" value="SYNTAXIN"/>
    <property type="match status" value="1"/>
</dbReference>
<dbReference type="GO" id="GO:0005484">
    <property type="term" value="F:SNAP receptor activity"/>
    <property type="evidence" value="ECO:0007669"/>
    <property type="project" value="TreeGrafter"/>
</dbReference>
<dbReference type="InterPro" id="IPR010989">
    <property type="entry name" value="SNARE"/>
</dbReference>
<keyword evidence="4" id="KW-0812">Transmembrane</keyword>
<keyword evidence="4" id="KW-1133">Transmembrane helix</keyword>
<sequence>MSYNQGQGYGQQGGQGYGNYNPYGQSGNPYAQQDSYNDGPGYNGQQGYDRPQAQPQGSSYYADEEQRAGGYEMRNMNGNDPNRILNECRAVDQAIDEIEADLQRLKGLQSRYLADTNTSAQSPLRIEVDRTGENIMTKYRGLVSRVKNIKQQPESGNPRNAPQVGKVDRRLKTAINQYQQVEREFRKSSQEQMARQYRIVRPDASDAEVREAVEDPNNQQIFSSALIQSDRRGEAQTVARNVSQRHEDIQKIERQMIELAQLFQDLEALVVQQEPAVTQIEQRGEEVTEHVSKANNELDGAVKKARAARRKKWMCLGIVVLIIIIIIVVVVVAVEVTKH</sequence>
<dbReference type="GO" id="GO:0006887">
    <property type="term" value="P:exocytosis"/>
    <property type="evidence" value="ECO:0007669"/>
    <property type="project" value="TreeGrafter"/>
</dbReference>
<dbReference type="STRING" id="215243.A0A0D2ARD5"/>
<dbReference type="InterPro" id="IPR006011">
    <property type="entry name" value="Syntaxin_N"/>
</dbReference>
<evidence type="ECO:0000256" key="2">
    <source>
        <dbReference type="SAM" id="Coils"/>
    </source>
</evidence>
<dbReference type="GO" id="GO:0000149">
    <property type="term" value="F:SNARE binding"/>
    <property type="evidence" value="ECO:0007669"/>
    <property type="project" value="TreeGrafter"/>
</dbReference>
<name>A0A0D2ARD5_9EURO</name>